<protein>
    <submittedName>
        <fullName evidence="1">Uncharacterized protein</fullName>
    </submittedName>
</protein>
<dbReference type="EMBL" id="QTSX02000001">
    <property type="protein sequence ID" value="KAJ9090605.1"/>
    <property type="molecule type" value="Genomic_DNA"/>
</dbReference>
<keyword evidence="2" id="KW-1185">Reference proteome</keyword>
<gene>
    <name evidence="1" type="ORF">DSO57_1000457</name>
</gene>
<accession>A0ACC2UUM5</accession>
<sequence>MAPCALTIRVFKSSPQGCNFHFWQALCCCLQKCSDLHELVNSEGTKEAKDVFNCFAALALVRKEETNAFYDALL</sequence>
<evidence type="ECO:0000313" key="2">
    <source>
        <dbReference type="Proteomes" id="UP001165960"/>
    </source>
</evidence>
<name>A0ACC2UUM5_9FUNG</name>
<organism evidence="1 2">
    <name type="scientific">Entomophthora muscae</name>
    <dbReference type="NCBI Taxonomy" id="34485"/>
    <lineage>
        <taxon>Eukaryota</taxon>
        <taxon>Fungi</taxon>
        <taxon>Fungi incertae sedis</taxon>
        <taxon>Zoopagomycota</taxon>
        <taxon>Entomophthoromycotina</taxon>
        <taxon>Entomophthoromycetes</taxon>
        <taxon>Entomophthorales</taxon>
        <taxon>Entomophthoraceae</taxon>
        <taxon>Entomophthora</taxon>
    </lineage>
</organism>
<reference evidence="1" key="1">
    <citation type="submission" date="2022-04" db="EMBL/GenBank/DDBJ databases">
        <title>Genome of the entomopathogenic fungus Entomophthora muscae.</title>
        <authorList>
            <person name="Elya C."/>
            <person name="Lovett B.R."/>
            <person name="Lee E."/>
            <person name="Macias A.M."/>
            <person name="Hajek A.E."/>
            <person name="De Bivort B.L."/>
            <person name="Kasson M.T."/>
            <person name="De Fine Licht H.H."/>
            <person name="Stajich J.E."/>
        </authorList>
    </citation>
    <scope>NUCLEOTIDE SEQUENCE</scope>
    <source>
        <strain evidence="1">Berkeley</strain>
    </source>
</reference>
<comment type="caution">
    <text evidence="1">The sequence shown here is derived from an EMBL/GenBank/DDBJ whole genome shotgun (WGS) entry which is preliminary data.</text>
</comment>
<evidence type="ECO:0000313" key="1">
    <source>
        <dbReference type="EMBL" id="KAJ9090605.1"/>
    </source>
</evidence>
<proteinExistence type="predicted"/>
<dbReference type="Proteomes" id="UP001165960">
    <property type="component" value="Unassembled WGS sequence"/>
</dbReference>